<dbReference type="EMBL" id="JAYDYQ010002685">
    <property type="protein sequence ID" value="KAK4480821.1"/>
    <property type="molecule type" value="Genomic_DNA"/>
</dbReference>
<reference evidence="4 5" key="1">
    <citation type="journal article" date="2023" name="bioRxiv">
        <title>Genome report: Whole genome sequence and annotation of Penstemon davidsonii.</title>
        <authorList>
            <person name="Ostevik K.L."/>
            <person name="Alabady M."/>
            <person name="Zhang M."/>
            <person name="Rausher M.D."/>
        </authorList>
    </citation>
    <scope>NUCLEOTIDE SEQUENCE [LARGE SCALE GENOMIC DNA]</scope>
    <source>
        <strain evidence="4">DNT005</strain>
        <tissue evidence="4">Whole leaf</tissue>
    </source>
</reference>
<feature type="repeat" description="PPR" evidence="3">
    <location>
        <begin position="50"/>
        <end position="84"/>
    </location>
</feature>
<dbReference type="PANTHER" id="PTHR47939">
    <property type="entry name" value="MEMBRANE-ASSOCIATED SALT-INDUCIBLE PROTEIN-LIKE"/>
    <property type="match status" value="1"/>
</dbReference>
<dbReference type="Gene3D" id="1.25.40.10">
    <property type="entry name" value="Tetratricopeptide repeat domain"/>
    <property type="match status" value="1"/>
</dbReference>
<dbReference type="InterPro" id="IPR002885">
    <property type="entry name" value="PPR_rpt"/>
</dbReference>
<evidence type="ECO:0000313" key="4">
    <source>
        <dbReference type="EMBL" id="KAK4480821.1"/>
    </source>
</evidence>
<accession>A0ABR0CWA9</accession>
<dbReference type="PROSITE" id="PS51375">
    <property type="entry name" value="PPR"/>
    <property type="match status" value="1"/>
</dbReference>
<evidence type="ECO:0000256" key="1">
    <source>
        <dbReference type="ARBA" id="ARBA00007626"/>
    </source>
</evidence>
<organism evidence="4 5">
    <name type="scientific">Penstemon davidsonii</name>
    <dbReference type="NCBI Taxonomy" id="160366"/>
    <lineage>
        <taxon>Eukaryota</taxon>
        <taxon>Viridiplantae</taxon>
        <taxon>Streptophyta</taxon>
        <taxon>Embryophyta</taxon>
        <taxon>Tracheophyta</taxon>
        <taxon>Spermatophyta</taxon>
        <taxon>Magnoliopsida</taxon>
        <taxon>eudicotyledons</taxon>
        <taxon>Gunneridae</taxon>
        <taxon>Pentapetalae</taxon>
        <taxon>asterids</taxon>
        <taxon>lamiids</taxon>
        <taxon>Lamiales</taxon>
        <taxon>Plantaginaceae</taxon>
        <taxon>Cheloneae</taxon>
        <taxon>Penstemon</taxon>
    </lineage>
</organism>
<sequence>MWFTAVLIHIGGLPSSDLARWNDKNFAQNLSTYARRFYSIRKRDLFYVPSLIACTTLIEGLHGVGRTEESVNLTRKMLDHGIIPDSVPFSCVIQDMCNVGRALEANKLRYLALKKGLGLGPDGMMYRILISSLFFVLKIGNKLVPIWVYNDVDEPLNQVFTLC</sequence>
<evidence type="ECO:0000256" key="2">
    <source>
        <dbReference type="ARBA" id="ARBA00022737"/>
    </source>
</evidence>
<keyword evidence="5" id="KW-1185">Reference proteome</keyword>
<comment type="caution">
    <text evidence="4">The sequence shown here is derived from an EMBL/GenBank/DDBJ whole genome shotgun (WGS) entry which is preliminary data.</text>
</comment>
<dbReference type="InterPro" id="IPR011990">
    <property type="entry name" value="TPR-like_helical_dom_sf"/>
</dbReference>
<keyword evidence="2" id="KW-0677">Repeat</keyword>
<dbReference type="Proteomes" id="UP001291926">
    <property type="component" value="Unassembled WGS sequence"/>
</dbReference>
<name>A0ABR0CWA9_9LAMI</name>
<evidence type="ECO:0000256" key="3">
    <source>
        <dbReference type="PROSITE-ProRule" id="PRU00708"/>
    </source>
</evidence>
<dbReference type="PANTHER" id="PTHR47939:SF5">
    <property type="entry name" value="PENTACOTRIPEPTIDE-REPEAT REGION OF PRORP DOMAIN-CONTAINING PROTEIN"/>
    <property type="match status" value="1"/>
</dbReference>
<protein>
    <recommendedName>
        <fullName evidence="6">Pentatricopeptide repeat-containing protein</fullName>
    </recommendedName>
</protein>
<dbReference type="InterPro" id="IPR050667">
    <property type="entry name" value="PPR-containing_protein"/>
</dbReference>
<gene>
    <name evidence="4" type="ORF">RD792_011672</name>
</gene>
<proteinExistence type="inferred from homology"/>
<evidence type="ECO:0000313" key="5">
    <source>
        <dbReference type="Proteomes" id="UP001291926"/>
    </source>
</evidence>
<comment type="similarity">
    <text evidence="1">Belongs to the PPR family. P subfamily.</text>
</comment>
<evidence type="ECO:0008006" key="6">
    <source>
        <dbReference type="Google" id="ProtNLM"/>
    </source>
</evidence>